<proteinExistence type="predicted"/>
<accession>A0A543AFJ8</accession>
<protein>
    <submittedName>
        <fullName evidence="2">Uncharacterized protein</fullName>
    </submittedName>
</protein>
<dbReference type="EMBL" id="VFOU01000003">
    <property type="protein sequence ID" value="TQL71342.1"/>
    <property type="molecule type" value="Genomic_DNA"/>
</dbReference>
<feature type="transmembrane region" description="Helical" evidence="1">
    <location>
        <begin position="90"/>
        <end position="113"/>
    </location>
</feature>
<dbReference type="Proteomes" id="UP000319746">
    <property type="component" value="Unassembled WGS sequence"/>
</dbReference>
<keyword evidence="1" id="KW-0812">Transmembrane</keyword>
<keyword evidence="1" id="KW-0472">Membrane</keyword>
<keyword evidence="1" id="KW-1133">Transmembrane helix</keyword>
<evidence type="ECO:0000313" key="2">
    <source>
        <dbReference type="EMBL" id="TQL71342.1"/>
    </source>
</evidence>
<dbReference type="OrthoDB" id="4964938at2"/>
<comment type="caution">
    <text evidence="2">The sequence shown here is derived from an EMBL/GenBank/DDBJ whole genome shotgun (WGS) entry which is preliminary data.</text>
</comment>
<keyword evidence="3" id="KW-1185">Reference proteome</keyword>
<dbReference type="AlphaFoldDB" id="A0A543AFJ8"/>
<feature type="transmembrane region" description="Helical" evidence="1">
    <location>
        <begin position="119"/>
        <end position="140"/>
    </location>
</feature>
<name>A0A543AFJ8_9MICC</name>
<feature type="transmembrane region" description="Helical" evidence="1">
    <location>
        <begin position="12"/>
        <end position="36"/>
    </location>
</feature>
<sequence length="158" mass="16954">MRKAAGTKPRQAKNFGIAFFFLSLLMVAVQLINYIITLLPAAEGAVIDLGDGTTIPVSSLSSSYLTLVIITLVVYGGTWFGVLRSMNWARWIAVVLAVLAAVLAVQSFAQVVATGFSDVVGLAMSLAQLIAAGWVLALAFRREVYEWYTKKNGPQAPS</sequence>
<evidence type="ECO:0000256" key="1">
    <source>
        <dbReference type="SAM" id="Phobius"/>
    </source>
</evidence>
<evidence type="ECO:0000313" key="3">
    <source>
        <dbReference type="Proteomes" id="UP000319746"/>
    </source>
</evidence>
<feature type="transmembrane region" description="Helical" evidence="1">
    <location>
        <begin position="64"/>
        <end position="83"/>
    </location>
</feature>
<organism evidence="2 3">
    <name type="scientific">Enteractinococcus coprophilus</name>
    <dbReference type="NCBI Taxonomy" id="1027633"/>
    <lineage>
        <taxon>Bacteria</taxon>
        <taxon>Bacillati</taxon>
        <taxon>Actinomycetota</taxon>
        <taxon>Actinomycetes</taxon>
        <taxon>Micrococcales</taxon>
        <taxon>Micrococcaceae</taxon>
    </lineage>
</organism>
<gene>
    <name evidence="2" type="ORF">FB556_1817</name>
</gene>
<reference evidence="2 3" key="1">
    <citation type="submission" date="2019-06" db="EMBL/GenBank/DDBJ databases">
        <title>Sequencing the genomes of 1000 actinobacteria strains.</title>
        <authorList>
            <person name="Klenk H.-P."/>
        </authorList>
    </citation>
    <scope>NUCLEOTIDE SEQUENCE [LARGE SCALE GENOMIC DNA]</scope>
    <source>
        <strain evidence="2 3">DSM 24083</strain>
    </source>
</reference>
<dbReference type="RefSeq" id="WP_141866894.1">
    <property type="nucleotide sequence ID" value="NZ_BAABAN010000002.1"/>
</dbReference>